<feature type="transmembrane region" description="Helical" evidence="6">
    <location>
        <begin position="55"/>
        <end position="73"/>
    </location>
</feature>
<comment type="subcellular location">
    <subcellularLocation>
        <location evidence="1">Cell membrane</location>
        <topology evidence="1">Multi-pass membrane protein</topology>
    </subcellularLocation>
</comment>
<name>A0A418YAE3_9GAMM</name>
<evidence type="ECO:0000256" key="6">
    <source>
        <dbReference type="SAM" id="Phobius"/>
    </source>
</evidence>
<feature type="transmembrane region" description="Helical" evidence="6">
    <location>
        <begin position="79"/>
        <end position="99"/>
    </location>
</feature>
<evidence type="ECO:0000256" key="3">
    <source>
        <dbReference type="ARBA" id="ARBA00022692"/>
    </source>
</evidence>
<evidence type="ECO:0000256" key="1">
    <source>
        <dbReference type="ARBA" id="ARBA00004651"/>
    </source>
</evidence>
<feature type="transmembrane region" description="Helical" evidence="6">
    <location>
        <begin position="222"/>
        <end position="241"/>
    </location>
</feature>
<reference evidence="8 9" key="1">
    <citation type="submission" date="2018-09" db="EMBL/GenBank/DDBJ databases">
        <authorList>
            <person name="Wang F."/>
        </authorList>
    </citation>
    <scope>NUCLEOTIDE SEQUENCE [LARGE SCALE GENOMIC DNA]</scope>
    <source>
        <strain evidence="8 9">PLHSC7-2</strain>
    </source>
</reference>
<accession>A0A418YAE3</accession>
<keyword evidence="2" id="KW-1003">Cell membrane</keyword>
<dbReference type="AlphaFoldDB" id="A0A418YAE3"/>
<keyword evidence="9" id="KW-1185">Reference proteome</keyword>
<keyword evidence="5 6" id="KW-0472">Membrane</keyword>
<keyword evidence="3 6" id="KW-0812">Transmembrane</keyword>
<dbReference type="RefSeq" id="WP_119912173.1">
    <property type="nucleotide sequence ID" value="NZ_QZCH01000033.1"/>
</dbReference>
<reference evidence="8 9" key="2">
    <citation type="submission" date="2019-01" db="EMBL/GenBank/DDBJ databases">
        <title>Motilimonas pumilus sp. nov., isolated from the gut of sea cucumber (Apostichopus japonicus).</title>
        <authorList>
            <person name="Wang F.-Q."/>
            <person name="Ren L.-H."/>
            <person name="Lin Y.-W."/>
            <person name="Sun G.-H."/>
            <person name="Du Z.-J."/>
            <person name="Zhao J.-X."/>
            <person name="Liu X.-J."/>
            <person name="Liu L.-J."/>
        </authorList>
    </citation>
    <scope>NUCLEOTIDE SEQUENCE [LARGE SCALE GENOMIC DNA]</scope>
    <source>
        <strain evidence="8 9">PLHSC7-2</strain>
    </source>
</reference>
<dbReference type="PANTHER" id="PTHR35007">
    <property type="entry name" value="INTEGRAL MEMBRANE PROTEIN-RELATED"/>
    <property type="match status" value="1"/>
</dbReference>
<dbReference type="GO" id="GO:0005886">
    <property type="term" value="C:plasma membrane"/>
    <property type="evidence" value="ECO:0007669"/>
    <property type="project" value="UniProtKB-SubCell"/>
</dbReference>
<dbReference type="Pfam" id="PF00482">
    <property type="entry name" value="T2SSF"/>
    <property type="match status" value="1"/>
</dbReference>
<organism evidence="8 9">
    <name type="scientific">Motilimonas pumila</name>
    <dbReference type="NCBI Taxonomy" id="2303987"/>
    <lineage>
        <taxon>Bacteria</taxon>
        <taxon>Pseudomonadati</taxon>
        <taxon>Pseudomonadota</taxon>
        <taxon>Gammaproteobacteria</taxon>
        <taxon>Alteromonadales</taxon>
        <taxon>Alteromonadales genera incertae sedis</taxon>
        <taxon>Motilimonas</taxon>
    </lineage>
</organism>
<keyword evidence="4 6" id="KW-1133">Transmembrane helix</keyword>
<evidence type="ECO:0000256" key="4">
    <source>
        <dbReference type="ARBA" id="ARBA00022989"/>
    </source>
</evidence>
<evidence type="ECO:0000256" key="2">
    <source>
        <dbReference type="ARBA" id="ARBA00022475"/>
    </source>
</evidence>
<dbReference type="OrthoDB" id="5611741at2"/>
<dbReference type="EMBL" id="QZCH01000033">
    <property type="protein sequence ID" value="RJG39517.1"/>
    <property type="molecule type" value="Genomic_DNA"/>
</dbReference>
<sequence length="281" mass="31244">MIVYLSLAIALLSIVLFYFIGQFMMQGASRYTDSVQSHANSSLADMFLFIEPKKLVKINLAVVAIAIIITYFISGNIIFCLLVAVSVFFAPKFVYAYLIKRRRKQFIIQMPDALQTLANTVKSGSSLAMALESLSKEQSPPLSQELGLLLREIRLGVEFDEAFMNLEKRMPVQEVSLFVSAVLISKEIGGNLSEILYTLASTLRRKIEMEGKIDALTSQGKLQGVVMTALPVFIVTALYHIEPEAMSHLFSNPIGWAVLAVSFLMLMCGYIVIKKIVNIDV</sequence>
<feature type="domain" description="Type II secretion system protein GspF" evidence="7">
    <location>
        <begin position="114"/>
        <end position="238"/>
    </location>
</feature>
<evidence type="ECO:0000313" key="9">
    <source>
        <dbReference type="Proteomes" id="UP000283255"/>
    </source>
</evidence>
<dbReference type="Gene3D" id="1.20.81.30">
    <property type="entry name" value="Type II secretion system (T2SS), domain F"/>
    <property type="match status" value="1"/>
</dbReference>
<dbReference type="InterPro" id="IPR042094">
    <property type="entry name" value="T2SS_GspF_sf"/>
</dbReference>
<feature type="transmembrane region" description="Helical" evidence="6">
    <location>
        <begin position="6"/>
        <end position="25"/>
    </location>
</feature>
<evidence type="ECO:0000313" key="8">
    <source>
        <dbReference type="EMBL" id="RJG39517.1"/>
    </source>
</evidence>
<dbReference type="InterPro" id="IPR018076">
    <property type="entry name" value="T2SS_GspF_dom"/>
</dbReference>
<protein>
    <submittedName>
        <fullName evidence="8">Secretion system protein F</fullName>
    </submittedName>
</protein>
<evidence type="ECO:0000259" key="7">
    <source>
        <dbReference type="Pfam" id="PF00482"/>
    </source>
</evidence>
<feature type="transmembrane region" description="Helical" evidence="6">
    <location>
        <begin position="253"/>
        <end position="273"/>
    </location>
</feature>
<dbReference type="PANTHER" id="PTHR35007:SF1">
    <property type="entry name" value="PILUS ASSEMBLY PROTEIN"/>
    <property type="match status" value="1"/>
</dbReference>
<dbReference type="Proteomes" id="UP000283255">
    <property type="component" value="Unassembled WGS sequence"/>
</dbReference>
<gene>
    <name evidence="8" type="ORF">D1Z90_17930</name>
</gene>
<proteinExistence type="predicted"/>
<comment type="caution">
    <text evidence="8">The sequence shown here is derived from an EMBL/GenBank/DDBJ whole genome shotgun (WGS) entry which is preliminary data.</text>
</comment>
<evidence type="ECO:0000256" key="5">
    <source>
        <dbReference type="ARBA" id="ARBA00023136"/>
    </source>
</evidence>